<dbReference type="PRINTS" id="PR00032">
    <property type="entry name" value="HTHARAC"/>
</dbReference>
<accession>A0A940WQM8</accession>
<keyword evidence="3 8" id="KW-0597">Phosphoprotein</keyword>
<organism evidence="11 12">
    <name type="scientific">Halalkalibacter suaedae</name>
    <dbReference type="NCBI Taxonomy" id="2822140"/>
    <lineage>
        <taxon>Bacteria</taxon>
        <taxon>Bacillati</taxon>
        <taxon>Bacillota</taxon>
        <taxon>Bacilli</taxon>
        <taxon>Bacillales</taxon>
        <taxon>Bacillaceae</taxon>
        <taxon>Halalkalibacter</taxon>
    </lineage>
</organism>
<comment type="subcellular location">
    <subcellularLocation>
        <location evidence="1">Cytoplasm</location>
    </subcellularLocation>
</comment>
<evidence type="ECO:0000256" key="6">
    <source>
        <dbReference type="ARBA" id="ARBA00023125"/>
    </source>
</evidence>
<keyword evidence="6" id="KW-0238">DNA-binding</keyword>
<feature type="domain" description="HTH araC/xylS-type" evidence="9">
    <location>
        <begin position="148"/>
        <end position="246"/>
    </location>
</feature>
<dbReference type="InterPro" id="IPR051552">
    <property type="entry name" value="HptR"/>
</dbReference>
<evidence type="ECO:0000256" key="3">
    <source>
        <dbReference type="ARBA" id="ARBA00022553"/>
    </source>
</evidence>
<proteinExistence type="predicted"/>
<dbReference type="AlphaFoldDB" id="A0A940WQM8"/>
<dbReference type="Proteomes" id="UP000678228">
    <property type="component" value="Unassembled WGS sequence"/>
</dbReference>
<dbReference type="GO" id="GO:0000160">
    <property type="term" value="P:phosphorelay signal transduction system"/>
    <property type="evidence" value="ECO:0007669"/>
    <property type="project" value="UniProtKB-KW"/>
</dbReference>
<evidence type="ECO:0000256" key="2">
    <source>
        <dbReference type="ARBA" id="ARBA00022490"/>
    </source>
</evidence>
<dbReference type="SUPFAM" id="SSF46689">
    <property type="entry name" value="Homeodomain-like"/>
    <property type="match status" value="2"/>
</dbReference>
<dbReference type="Pfam" id="PF00072">
    <property type="entry name" value="Response_reg"/>
    <property type="match status" value="1"/>
</dbReference>
<dbReference type="PANTHER" id="PTHR42713">
    <property type="entry name" value="HISTIDINE KINASE-RELATED"/>
    <property type="match status" value="1"/>
</dbReference>
<gene>
    <name evidence="11" type="ORF">J7W16_02655</name>
</gene>
<dbReference type="Pfam" id="PF12833">
    <property type="entry name" value="HTH_18"/>
    <property type="match status" value="1"/>
</dbReference>
<dbReference type="PANTHER" id="PTHR42713:SF3">
    <property type="entry name" value="TRANSCRIPTIONAL REGULATORY PROTEIN HPTR"/>
    <property type="match status" value="1"/>
</dbReference>
<keyword evidence="4" id="KW-0902">Two-component regulatory system</keyword>
<dbReference type="GO" id="GO:0003700">
    <property type="term" value="F:DNA-binding transcription factor activity"/>
    <property type="evidence" value="ECO:0007669"/>
    <property type="project" value="InterPro"/>
</dbReference>
<evidence type="ECO:0000313" key="11">
    <source>
        <dbReference type="EMBL" id="MBP3950018.1"/>
    </source>
</evidence>
<sequence>MKAIIVDDEQHVREGLLLLAEWEKVGIETILEASDGNEAMQLISEHQPEIIFTDMRMPRCDGVELLKWIHNSNLQAKTIVVSGHGDFQYTKKAITYGGFDYLLKPINPGEMNETLLRAVTEWKREYHTSDEIPDSLLNVQQKEKDTVHLIEEYIRANYQKDIKLQEIAELFFLSREYISRRFKQEFNETITDYLTNIRIEKAKELLEHSSLRNVEIAEAVGYQNDKYFIKVFKKMEGMTPKEYRLKTKN</sequence>
<reference evidence="11" key="1">
    <citation type="submission" date="2021-03" db="EMBL/GenBank/DDBJ databases">
        <title>Bacillus suaedae sp. nov., isolated from Suaeda aralocaspica.</title>
        <authorList>
            <person name="Lei R.F.R."/>
        </authorList>
    </citation>
    <scope>NUCLEOTIDE SEQUENCE</scope>
    <source>
        <strain evidence="11">YZJH907-2</strain>
    </source>
</reference>
<evidence type="ECO:0000259" key="9">
    <source>
        <dbReference type="PROSITE" id="PS01124"/>
    </source>
</evidence>
<dbReference type="EMBL" id="JAGKSQ010000001">
    <property type="protein sequence ID" value="MBP3950018.1"/>
    <property type="molecule type" value="Genomic_DNA"/>
</dbReference>
<dbReference type="SMART" id="SM00342">
    <property type="entry name" value="HTH_ARAC"/>
    <property type="match status" value="1"/>
</dbReference>
<evidence type="ECO:0000256" key="5">
    <source>
        <dbReference type="ARBA" id="ARBA00023015"/>
    </source>
</evidence>
<comment type="caution">
    <text evidence="11">The sequence shown here is derived from an EMBL/GenBank/DDBJ whole genome shotgun (WGS) entry which is preliminary data.</text>
</comment>
<dbReference type="SMART" id="SM00448">
    <property type="entry name" value="REC"/>
    <property type="match status" value="1"/>
</dbReference>
<name>A0A940WQM8_9BACI</name>
<protein>
    <submittedName>
        <fullName evidence="11">Response regulator</fullName>
    </submittedName>
</protein>
<evidence type="ECO:0000256" key="8">
    <source>
        <dbReference type="PROSITE-ProRule" id="PRU00169"/>
    </source>
</evidence>
<dbReference type="GO" id="GO:0043565">
    <property type="term" value="F:sequence-specific DNA binding"/>
    <property type="evidence" value="ECO:0007669"/>
    <property type="project" value="InterPro"/>
</dbReference>
<evidence type="ECO:0000256" key="4">
    <source>
        <dbReference type="ARBA" id="ARBA00023012"/>
    </source>
</evidence>
<evidence type="ECO:0000256" key="7">
    <source>
        <dbReference type="ARBA" id="ARBA00023163"/>
    </source>
</evidence>
<keyword evidence="2" id="KW-0963">Cytoplasm</keyword>
<dbReference type="Gene3D" id="3.40.50.2300">
    <property type="match status" value="1"/>
</dbReference>
<keyword evidence="7" id="KW-0804">Transcription</keyword>
<evidence type="ECO:0000256" key="1">
    <source>
        <dbReference type="ARBA" id="ARBA00004496"/>
    </source>
</evidence>
<dbReference type="InterPro" id="IPR020449">
    <property type="entry name" value="Tscrpt_reg_AraC-type_HTH"/>
</dbReference>
<dbReference type="CDD" id="cd17536">
    <property type="entry name" value="REC_YesN-like"/>
    <property type="match status" value="1"/>
</dbReference>
<feature type="modified residue" description="4-aspartylphosphate" evidence="8">
    <location>
        <position position="54"/>
    </location>
</feature>
<dbReference type="Gene3D" id="1.10.10.60">
    <property type="entry name" value="Homeodomain-like"/>
    <property type="match status" value="2"/>
</dbReference>
<evidence type="ECO:0000259" key="10">
    <source>
        <dbReference type="PROSITE" id="PS50110"/>
    </source>
</evidence>
<keyword evidence="12" id="KW-1185">Reference proteome</keyword>
<dbReference type="InterPro" id="IPR001789">
    <property type="entry name" value="Sig_transdc_resp-reg_receiver"/>
</dbReference>
<dbReference type="InterPro" id="IPR009057">
    <property type="entry name" value="Homeodomain-like_sf"/>
</dbReference>
<dbReference type="SUPFAM" id="SSF52172">
    <property type="entry name" value="CheY-like"/>
    <property type="match status" value="1"/>
</dbReference>
<dbReference type="InterPro" id="IPR018060">
    <property type="entry name" value="HTH_AraC"/>
</dbReference>
<dbReference type="PROSITE" id="PS50110">
    <property type="entry name" value="RESPONSE_REGULATORY"/>
    <property type="match status" value="1"/>
</dbReference>
<feature type="domain" description="Response regulatory" evidence="10">
    <location>
        <begin position="2"/>
        <end position="119"/>
    </location>
</feature>
<dbReference type="RefSeq" id="WP_210595611.1">
    <property type="nucleotide sequence ID" value="NZ_JAGKSQ010000001.1"/>
</dbReference>
<dbReference type="GO" id="GO:0005737">
    <property type="term" value="C:cytoplasm"/>
    <property type="evidence" value="ECO:0007669"/>
    <property type="project" value="UniProtKB-SubCell"/>
</dbReference>
<evidence type="ECO:0000313" key="12">
    <source>
        <dbReference type="Proteomes" id="UP000678228"/>
    </source>
</evidence>
<dbReference type="PROSITE" id="PS01124">
    <property type="entry name" value="HTH_ARAC_FAMILY_2"/>
    <property type="match status" value="1"/>
</dbReference>
<keyword evidence="5" id="KW-0805">Transcription regulation</keyword>
<dbReference type="InterPro" id="IPR011006">
    <property type="entry name" value="CheY-like_superfamily"/>
</dbReference>